<dbReference type="PANTHER" id="PTHR43095:SF2">
    <property type="entry name" value="GLUCONOKINASE"/>
    <property type="match status" value="1"/>
</dbReference>
<reference evidence="7" key="1">
    <citation type="journal article" date="2019" name="Int. J. Syst. Evol. Microbiol.">
        <title>The Global Catalogue of Microorganisms (GCM) 10K type strain sequencing project: providing services to taxonomists for standard genome sequencing and annotation.</title>
        <authorList>
            <consortium name="The Broad Institute Genomics Platform"/>
            <consortium name="The Broad Institute Genome Sequencing Center for Infectious Disease"/>
            <person name="Wu L."/>
            <person name="Ma J."/>
        </authorList>
    </citation>
    <scope>NUCLEOTIDE SEQUENCE [LARGE SCALE GENOMIC DNA]</scope>
    <source>
        <strain evidence="7">JCM 31319</strain>
    </source>
</reference>
<evidence type="ECO:0000256" key="3">
    <source>
        <dbReference type="ARBA" id="ARBA00022777"/>
    </source>
</evidence>
<keyword evidence="3" id="KW-0418">Kinase</keyword>
<dbReference type="Pfam" id="PF00370">
    <property type="entry name" value="FGGY_N"/>
    <property type="match status" value="1"/>
</dbReference>
<proteinExistence type="inferred from homology"/>
<dbReference type="Gene3D" id="3.30.420.40">
    <property type="match status" value="2"/>
</dbReference>
<dbReference type="RefSeq" id="WP_377523115.1">
    <property type="nucleotide sequence ID" value="NZ_JBHTLD010000020.1"/>
</dbReference>
<evidence type="ECO:0000259" key="5">
    <source>
        <dbReference type="Pfam" id="PF02782"/>
    </source>
</evidence>
<dbReference type="PROSITE" id="PS00933">
    <property type="entry name" value="FGGY_KINASES_1"/>
    <property type="match status" value="1"/>
</dbReference>
<dbReference type="InterPro" id="IPR018485">
    <property type="entry name" value="FGGY_C"/>
</dbReference>
<keyword evidence="7" id="KW-1185">Reference proteome</keyword>
<dbReference type="PANTHER" id="PTHR43095">
    <property type="entry name" value="SUGAR KINASE"/>
    <property type="match status" value="1"/>
</dbReference>
<evidence type="ECO:0000256" key="2">
    <source>
        <dbReference type="ARBA" id="ARBA00022679"/>
    </source>
</evidence>
<dbReference type="PIRSF" id="PIRSF000538">
    <property type="entry name" value="GlpK"/>
    <property type="match status" value="1"/>
</dbReference>
<comment type="caution">
    <text evidence="6">The sequence shown here is derived from an EMBL/GenBank/DDBJ whole genome shotgun (WGS) entry which is preliminary data.</text>
</comment>
<dbReference type="EC" id="2.7.1.12" evidence="6"/>
<feature type="domain" description="Carbohydrate kinase FGGY C-terminal" evidence="5">
    <location>
        <begin position="259"/>
        <end position="453"/>
    </location>
</feature>
<dbReference type="SUPFAM" id="SSF53067">
    <property type="entry name" value="Actin-like ATPase domain"/>
    <property type="match status" value="2"/>
</dbReference>
<dbReference type="InterPro" id="IPR018484">
    <property type="entry name" value="FGGY_N"/>
</dbReference>
<dbReference type="Pfam" id="PF02782">
    <property type="entry name" value="FGGY_C"/>
    <property type="match status" value="1"/>
</dbReference>
<dbReference type="InterPro" id="IPR050406">
    <property type="entry name" value="FGGY_Carb_Kinase"/>
</dbReference>
<dbReference type="InterPro" id="IPR000577">
    <property type="entry name" value="Carb_kinase_FGGY"/>
</dbReference>
<gene>
    <name evidence="6" type="ORF">ACFQ2O_04000</name>
</gene>
<protein>
    <submittedName>
        <fullName evidence="6">Gluconokinase</fullName>
        <ecNumber evidence="6">2.7.1.12</ecNumber>
    </submittedName>
</protein>
<dbReference type="InterPro" id="IPR043129">
    <property type="entry name" value="ATPase_NBD"/>
</dbReference>
<organism evidence="6 7">
    <name type="scientific">Pontibacter rugosus</name>
    <dbReference type="NCBI Taxonomy" id="1745966"/>
    <lineage>
        <taxon>Bacteria</taxon>
        <taxon>Pseudomonadati</taxon>
        <taxon>Bacteroidota</taxon>
        <taxon>Cytophagia</taxon>
        <taxon>Cytophagales</taxon>
        <taxon>Hymenobacteraceae</taxon>
        <taxon>Pontibacter</taxon>
    </lineage>
</organism>
<comment type="similarity">
    <text evidence="1">Belongs to the FGGY kinase family.</text>
</comment>
<evidence type="ECO:0000256" key="1">
    <source>
        <dbReference type="ARBA" id="ARBA00009156"/>
    </source>
</evidence>
<evidence type="ECO:0000259" key="4">
    <source>
        <dbReference type="Pfam" id="PF00370"/>
    </source>
</evidence>
<evidence type="ECO:0000313" key="6">
    <source>
        <dbReference type="EMBL" id="MFD1185359.1"/>
    </source>
</evidence>
<evidence type="ECO:0000313" key="7">
    <source>
        <dbReference type="Proteomes" id="UP001597094"/>
    </source>
</evidence>
<dbReference type="GO" id="GO:0046316">
    <property type="term" value="F:gluconokinase activity"/>
    <property type="evidence" value="ECO:0007669"/>
    <property type="project" value="UniProtKB-EC"/>
</dbReference>
<feature type="domain" description="Carbohydrate kinase FGGY N-terminal" evidence="4">
    <location>
        <begin position="6"/>
        <end position="248"/>
    </location>
</feature>
<accession>A0ABW3SKI8</accession>
<sequence>MQQSTIVGVDIGTTSTKAVAFGLNGEVLFQQSVGYPILSEEAGQAEQDPEQVLEAVLKALEEVVEWLQDYSFKLEGVSFSSAMHSLIAMDASGNPLTRCIIWADTRSHICADSIKKSALGHKIYLQTGTPIHPMSPLAKLCWLRQEQPYVFERAAMFIGIKEYVLYQLFGEYKIDYSIASATGLFNIFELNWHADALQLAGVNASQLPTPVPTTHIFSGIKSRFASRLPIPAATPFIIGASDGCLANLASHGVRPGEAVVTIGTSGAVRTMANKPATDRQERLFSYILNEDHFVLGGAVNNGGVALRWFRDTFYTAETAEAIAKEQDIYELLNEVAETVPAGAEGLLFLPYLLGERAPVWDGAARACFIGANFNHTRPHFLRAVMEGVIFGVYSVVQALEQVAGPIPVIYANGGFAFSELWVQMLADISGKKVYLTETPEGSAFGAAIMGMFALKLIPSLEEADEMIRISKTFVPDAQLNQLYQRQYNVFKTLYPKLKDSFEELASIQYKQTEQEN</sequence>
<dbReference type="CDD" id="cd07770">
    <property type="entry name" value="ASKHA_NBD_FGGY_GntK"/>
    <property type="match status" value="1"/>
</dbReference>
<dbReference type="Proteomes" id="UP001597094">
    <property type="component" value="Unassembled WGS sequence"/>
</dbReference>
<dbReference type="EMBL" id="JBHTLD010000020">
    <property type="protein sequence ID" value="MFD1185359.1"/>
    <property type="molecule type" value="Genomic_DNA"/>
</dbReference>
<keyword evidence="2 6" id="KW-0808">Transferase</keyword>
<dbReference type="InterPro" id="IPR018483">
    <property type="entry name" value="Carb_kinase_FGGY_CS"/>
</dbReference>
<name>A0ABW3SKI8_9BACT</name>